<name>A0A915ESD8_9BILA</name>
<evidence type="ECO:0000313" key="2">
    <source>
        <dbReference type="Proteomes" id="UP000887574"/>
    </source>
</evidence>
<dbReference type="WBParaSite" id="jg8802">
    <property type="protein sequence ID" value="jg8802"/>
    <property type="gene ID" value="jg8802"/>
</dbReference>
<dbReference type="AlphaFoldDB" id="A0A915ESD8"/>
<feature type="region of interest" description="Disordered" evidence="1">
    <location>
        <begin position="44"/>
        <end position="65"/>
    </location>
</feature>
<dbReference type="Proteomes" id="UP000887574">
    <property type="component" value="Unplaced"/>
</dbReference>
<keyword evidence="2" id="KW-1185">Reference proteome</keyword>
<evidence type="ECO:0000256" key="1">
    <source>
        <dbReference type="SAM" id="MobiDB-lite"/>
    </source>
</evidence>
<reference evidence="3" key="1">
    <citation type="submission" date="2022-11" db="UniProtKB">
        <authorList>
            <consortium name="WormBaseParasite"/>
        </authorList>
    </citation>
    <scope>IDENTIFICATION</scope>
</reference>
<proteinExistence type="predicted"/>
<organism evidence="2 3">
    <name type="scientific">Ditylenchus dipsaci</name>
    <dbReference type="NCBI Taxonomy" id="166011"/>
    <lineage>
        <taxon>Eukaryota</taxon>
        <taxon>Metazoa</taxon>
        <taxon>Ecdysozoa</taxon>
        <taxon>Nematoda</taxon>
        <taxon>Chromadorea</taxon>
        <taxon>Rhabditida</taxon>
        <taxon>Tylenchina</taxon>
        <taxon>Tylenchomorpha</taxon>
        <taxon>Sphaerularioidea</taxon>
        <taxon>Anguinidae</taxon>
        <taxon>Anguininae</taxon>
        <taxon>Ditylenchus</taxon>
    </lineage>
</organism>
<feature type="compositionally biased region" description="Low complexity" evidence="1">
    <location>
        <begin position="51"/>
        <end position="65"/>
    </location>
</feature>
<evidence type="ECO:0000313" key="3">
    <source>
        <dbReference type="WBParaSite" id="jg8802"/>
    </source>
</evidence>
<protein>
    <submittedName>
        <fullName evidence="3">Uncharacterized protein</fullName>
    </submittedName>
</protein>
<sequence>MESQENMEPISPASLPATEIAKGYVADLYTMVRLPEYRPNLLRAQENLKDSSPATTKTSTTSAPGASQRWLIRLYPIVCPPYYYGQDTLLSMARHYASTSVPS</sequence>
<accession>A0A915ESD8</accession>